<organism evidence="1">
    <name type="scientific">marine sediment metagenome</name>
    <dbReference type="NCBI Taxonomy" id="412755"/>
    <lineage>
        <taxon>unclassified sequences</taxon>
        <taxon>metagenomes</taxon>
        <taxon>ecological metagenomes</taxon>
    </lineage>
</organism>
<name>X1EG61_9ZZZZ</name>
<protein>
    <submittedName>
        <fullName evidence="1">Uncharacterized protein</fullName>
    </submittedName>
</protein>
<sequence length="35" mass="3876">MTPQVPDQNIAIDEIRHIACARSLAVVCNPFLILL</sequence>
<dbReference type="AlphaFoldDB" id="X1EG61"/>
<accession>X1EG61</accession>
<dbReference type="EMBL" id="BART01031614">
    <property type="protein sequence ID" value="GAH16129.1"/>
    <property type="molecule type" value="Genomic_DNA"/>
</dbReference>
<feature type="non-terminal residue" evidence="1">
    <location>
        <position position="35"/>
    </location>
</feature>
<reference evidence="1" key="1">
    <citation type="journal article" date="2014" name="Front. Microbiol.">
        <title>High frequency of phylogenetically diverse reductive dehalogenase-homologous genes in deep subseafloor sedimentary metagenomes.</title>
        <authorList>
            <person name="Kawai M."/>
            <person name="Futagami T."/>
            <person name="Toyoda A."/>
            <person name="Takaki Y."/>
            <person name="Nishi S."/>
            <person name="Hori S."/>
            <person name="Arai W."/>
            <person name="Tsubouchi T."/>
            <person name="Morono Y."/>
            <person name="Uchiyama I."/>
            <person name="Ito T."/>
            <person name="Fujiyama A."/>
            <person name="Inagaki F."/>
            <person name="Takami H."/>
        </authorList>
    </citation>
    <scope>NUCLEOTIDE SEQUENCE</scope>
    <source>
        <strain evidence="1">Expedition CK06-06</strain>
    </source>
</reference>
<gene>
    <name evidence="1" type="ORF">S01H4_54877</name>
</gene>
<comment type="caution">
    <text evidence="1">The sequence shown here is derived from an EMBL/GenBank/DDBJ whole genome shotgun (WGS) entry which is preliminary data.</text>
</comment>
<evidence type="ECO:0000313" key="1">
    <source>
        <dbReference type="EMBL" id="GAH16129.1"/>
    </source>
</evidence>
<proteinExistence type="predicted"/>